<keyword evidence="2" id="KW-0809">Transit peptide</keyword>
<dbReference type="GO" id="GO:0032543">
    <property type="term" value="P:mitochondrial translation"/>
    <property type="evidence" value="ECO:0007669"/>
    <property type="project" value="TreeGrafter"/>
</dbReference>
<dbReference type="Gene3D" id="4.10.640.10">
    <property type="entry name" value="Ribosomal protein S18"/>
    <property type="match status" value="1"/>
</dbReference>
<comment type="subcellular location">
    <subcellularLocation>
        <location evidence="1">Mitochondrion</location>
    </subcellularLocation>
</comment>
<evidence type="ECO:0000256" key="3">
    <source>
        <dbReference type="ARBA" id="ARBA00022980"/>
    </source>
</evidence>
<dbReference type="GO" id="GO:0005763">
    <property type="term" value="C:mitochondrial small ribosomal subunit"/>
    <property type="evidence" value="ECO:0007669"/>
    <property type="project" value="TreeGrafter"/>
</dbReference>
<proteinExistence type="inferred from homology"/>
<dbReference type="GO" id="GO:0005743">
    <property type="term" value="C:mitochondrial inner membrane"/>
    <property type="evidence" value="ECO:0007669"/>
    <property type="project" value="UniProtKB-ARBA"/>
</dbReference>
<dbReference type="OrthoDB" id="10054543at2759"/>
<dbReference type="SUPFAM" id="SSF46911">
    <property type="entry name" value="Ribosomal protein S18"/>
    <property type="match status" value="1"/>
</dbReference>
<sequence>MALLYRIVRQFAKNIILPESNRNISLSATTRLREIITKKEGNTLIIEGARVPEDTRRKLKLQSKACPICATGLDVKHTDVLILSQFLRSDGCMLPRRITGLCNIQQKRIGIMVTMAQEAGLMPSLRSGKNPKRRQKWRKYNTYYDESTIKQRYRTLSLDVRNMTTK</sequence>
<dbReference type="CTD" id="55168"/>
<dbReference type="FunFam" id="4.10.640.10:FF:000011">
    <property type="entry name" value="28S ribosomal protein S18a, mitochondrial"/>
    <property type="match status" value="1"/>
</dbReference>
<dbReference type="InterPro" id="IPR036870">
    <property type="entry name" value="Ribosomal_bS18_sf"/>
</dbReference>
<comment type="similarity">
    <text evidence="6">Belongs to the bacterial ribosomal protein bS18 family. Mitochondrion-specific ribosomal protein mL66 subfamily.</text>
</comment>
<dbReference type="GeneID" id="106744304"/>
<dbReference type="GO" id="GO:0070181">
    <property type="term" value="F:small ribosomal subunit rRNA binding"/>
    <property type="evidence" value="ECO:0007669"/>
    <property type="project" value="TreeGrafter"/>
</dbReference>
<keyword evidence="3 9" id="KW-0689">Ribosomal protein</keyword>
<dbReference type="Pfam" id="PF01084">
    <property type="entry name" value="Ribosomal_S18"/>
    <property type="match status" value="1"/>
</dbReference>
<dbReference type="KEGG" id="dqu:106744304"/>
<evidence type="ECO:0000313" key="9">
    <source>
        <dbReference type="RefSeq" id="XP_014474449.1"/>
    </source>
</evidence>
<dbReference type="AlphaFoldDB" id="A0A6P3X994"/>
<evidence type="ECO:0000313" key="8">
    <source>
        <dbReference type="Proteomes" id="UP000515204"/>
    </source>
</evidence>
<dbReference type="PANTHER" id="PTHR13479">
    <property type="entry name" value="30S RIBOSOMAL PROTEIN S18"/>
    <property type="match status" value="1"/>
</dbReference>
<keyword evidence="8" id="KW-1185">Reference proteome</keyword>
<reference evidence="9" key="1">
    <citation type="submission" date="2025-08" db="UniProtKB">
        <authorList>
            <consortium name="RefSeq"/>
        </authorList>
    </citation>
    <scope>IDENTIFICATION</scope>
</reference>
<dbReference type="Proteomes" id="UP000515204">
    <property type="component" value="Unplaced"/>
</dbReference>
<dbReference type="PANTHER" id="PTHR13479:SF66">
    <property type="entry name" value="LARGE RIBOSOMAL SUBUNIT PROTEIN ML66"/>
    <property type="match status" value="1"/>
</dbReference>
<dbReference type="GO" id="GO:0003735">
    <property type="term" value="F:structural constituent of ribosome"/>
    <property type="evidence" value="ECO:0007669"/>
    <property type="project" value="InterPro"/>
</dbReference>
<organism evidence="8 9">
    <name type="scientific">Dinoponera quadriceps</name>
    <name type="common">South American ant</name>
    <dbReference type="NCBI Taxonomy" id="609295"/>
    <lineage>
        <taxon>Eukaryota</taxon>
        <taxon>Metazoa</taxon>
        <taxon>Ecdysozoa</taxon>
        <taxon>Arthropoda</taxon>
        <taxon>Hexapoda</taxon>
        <taxon>Insecta</taxon>
        <taxon>Pterygota</taxon>
        <taxon>Neoptera</taxon>
        <taxon>Endopterygota</taxon>
        <taxon>Hymenoptera</taxon>
        <taxon>Apocrita</taxon>
        <taxon>Aculeata</taxon>
        <taxon>Formicoidea</taxon>
        <taxon>Formicidae</taxon>
        <taxon>Ponerinae</taxon>
        <taxon>Ponerini</taxon>
        <taxon>Dinoponera</taxon>
    </lineage>
</organism>
<dbReference type="RefSeq" id="XP_014474449.1">
    <property type="nucleotide sequence ID" value="XM_014618963.1"/>
</dbReference>
<dbReference type="InterPro" id="IPR001648">
    <property type="entry name" value="Ribosomal_bS18"/>
</dbReference>
<accession>A0A6P3X994</accession>
<gene>
    <name evidence="9" type="primary">LOC106744304</name>
</gene>
<name>A0A6P3X994_DINQU</name>
<evidence type="ECO:0000256" key="1">
    <source>
        <dbReference type="ARBA" id="ARBA00004173"/>
    </source>
</evidence>
<evidence type="ECO:0000256" key="4">
    <source>
        <dbReference type="ARBA" id="ARBA00023128"/>
    </source>
</evidence>
<evidence type="ECO:0000256" key="7">
    <source>
        <dbReference type="ARBA" id="ARBA00071652"/>
    </source>
</evidence>
<protein>
    <recommendedName>
        <fullName evidence="7">Large ribosomal subunit protein mL66</fullName>
    </recommendedName>
</protein>
<evidence type="ECO:0000256" key="5">
    <source>
        <dbReference type="ARBA" id="ARBA00023274"/>
    </source>
</evidence>
<keyword evidence="4" id="KW-0496">Mitochondrion</keyword>
<evidence type="ECO:0000256" key="6">
    <source>
        <dbReference type="ARBA" id="ARBA00061060"/>
    </source>
</evidence>
<evidence type="ECO:0000256" key="2">
    <source>
        <dbReference type="ARBA" id="ARBA00022946"/>
    </source>
</evidence>
<keyword evidence="5" id="KW-0687">Ribonucleoprotein</keyword>